<gene>
    <name evidence="9" type="ORF">Fmac_013619</name>
</gene>
<evidence type="ECO:0000256" key="3">
    <source>
        <dbReference type="ARBA" id="ARBA00022737"/>
    </source>
</evidence>
<dbReference type="InterPro" id="IPR051185">
    <property type="entry name" value="ASPM"/>
</dbReference>
<keyword evidence="10" id="KW-1185">Reference proteome</keyword>
<proteinExistence type="predicted"/>
<keyword evidence="2" id="KW-0963">Cytoplasm</keyword>
<dbReference type="PROSITE" id="PS50096">
    <property type="entry name" value="IQ"/>
    <property type="match status" value="9"/>
</dbReference>
<evidence type="ECO:0000256" key="2">
    <source>
        <dbReference type="ARBA" id="ARBA00022490"/>
    </source>
</evidence>
<dbReference type="InterPro" id="IPR001715">
    <property type="entry name" value="CH_dom"/>
</dbReference>
<dbReference type="GO" id="GO:0005516">
    <property type="term" value="F:calmodulin binding"/>
    <property type="evidence" value="ECO:0007669"/>
    <property type="project" value="UniProtKB-KW"/>
</dbReference>
<dbReference type="SUPFAM" id="SSF52540">
    <property type="entry name" value="P-loop containing nucleoside triphosphate hydrolases"/>
    <property type="match status" value="1"/>
</dbReference>
<feature type="region of interest" description="Disordered" evidence="6">
    <location>
        <begin position="247"/>
        <end position="289"/>
    </location>
</feature>
<evidence type="ECO:0000256" key="1">
    <source>
        <dbReference type="ARBA" id="ARBA00004496"/>
    </source>
</evidence>
<name>A0ABD1MTN6_9FABA</name>
<dbReference type="GO" id="GO:0005737">
    <property type="term" value="C:cytoplasm"/>
    <property type="evidence" value="ECO:0007669"/>
    <property type="project" value="UniProtKB-SubCell"/>
</dbReference>
<dbReference type="InterPro" id="IPR000225">
    <property type="entry name" value="Armadillo"/>
</dbReference>
<dbReference type="InterPro" id="IPR011989">
    <property type="entry name" value="ARM-like"/>
</dbReference>
<dbReference type="CDD" id="cd21223">
    <property type="entry name" value="CH_ASPM_rpt1"/>
    <property type="match status" value="1"/>
</dbReference>
<dbReference type="InterPro" id="IPR009457">
    <property type="entry name" value="THH1/TOM1/TOM3_dom"/>
</dbReference>
<evidence type="ECO:0000313" key="9">
    <source>
        <dbReference type="EMBL" id="KAL2339173.1"/>
    </source>
</evidence>
<organism evidence="9 10">
    <name type="scientific">Flemingia macrophylla</name>
    <dbReference type="NCBI Taxonomy" id="520843"/>
    <lineage>
        <taxon>Eukaryota</taxon>
        <taxon>Viridiplantae</taxon>
        <taxon>Streptophyta</taxon>
        <taxon>Embryophyta</taxon>
        <taxon>Tracheophyta</taxon>
        <taxon>Spermatophyta</taxon>
        <taxon>Magnoliopsida</taxon>
        <taxon>eudicotyledons</taxon>
        <taxon>Gunneridae</taxon>
        <taxon>Pentapetalae</taxon>
        <taxon>rosids</taxon>
        <taxon>fabids</taxon>
        <taxon>Fabales</taxon>
        <taxon>Fabaceae</taxon>
        <taxon>Papilionoideae</taxon>
        <taxon>50 kb inversion clade</taxon>
        <taxon>NPAAA clade</taxon>
        <taxon>indigoferoid/millettioid clade</taxon>
        <taxon>Phaseoleae</taxon>
        <taxon>Flemingia</taxon>
    </lineage>
</organism>
<dbReference type="Proteomes" id="UP001603857">
    <property type="component" value="Unassembled WGS sequence"/>
</dbReference>
<protein>
    <recommendedName>
        <fullName evidence="8">Calponin-homology (CH) domain-containing protein</fullName>
    </recommendedName>
</protein>
<evidence type="ECO:0000256" key="4">
    <source>
        <dbReference type="ARBA" id="ARBA00022860"/>
    </source>
</evidence>
<dbReference type="InterPro" id="IPR016024">
    <property type="entry name" value="ARM-type_fold"/>
</dbReference>
<dbReference type="InterPro" id="IPR000048">
    <property type="entry name" value="IQ_motif_EF-hand-BS"/>
</dbReference>
<evidence type="ECO:0000256" key="7">
    <source>
        <dbReference type="SAM" id="Phobius"/>
    </source>
</evidence>
<evidence type="ECO:0000256" key="5">
    <source>
        <dbReference type="PROSITE-ProRule" id="PRU00259"/>
    </source>
</evidence>
<comment type="caution">
    <text evidence="9">The sequence shown here is derived from an EMBL/GenBank/DDBJ whole genome shotgun (WGS) entry which is preliminary data.</text>
</comment>
<dbReference type="PANTHER" id="PTHR22706:SF1">
    <property type="entry name" value="ASSEMBLY FACTOR FOR SPINDLE MICROTUBULES"/>
    <property type="match status" value="1"/>
</dbReference>
<keyword evidence="7" id="KW-0812">Transmembrane</keyword>
<dbReference type="Pfam" id="PF06454">
    <property type="entry name" value="THH1_TOM1-3_dom"/>
    <property type="match status" value="1"/>
</dbReference>
<feature type="repeat" description="ARM" evidence="5">
    <location>
        <begin position="1428"/>
        <end position="1475"/>
    </location>
</feature>
<dbReference type="Pfam" id="PF00514">
    <property type="entry name" value="Arm"/>
    <property type="match status" value="1"/>
</dbReference>
<feature type="domain" description="Calponin-homology (CH)" evidence="8">
    <location>
        <begin position="501"/>
        <end position="623"/>
    </location>
</feature>
<dbReference type="SUPFAM" id="SSF47576">
    <property type="entry name" value="Calponin-homology domain, CH-domain"/>
    <property type="match status" value="1"/>
</dbReference>
<comment type="subcellular location">
    <subcellularLocation>
        <location evidence="1">Cytoplasm</location>
    </subcellularLocation>
</comment>
<dbReference type="SMART" id="SM00015">
    <property type="entry name" value="IQ"/>
    <property type="match status" value="11"/>
</dbReference>
<reference evidence="9 10" key="1">
    <citation type="submission" date="2024-08" db="EMBL/GenBank/DDBJ databases">
        <title>Insights into the chromosomal genome structure of Flemingia macrophylla.</title>
        <authorList>
            <person name="Ding Y."/>
            <person name="Zhao Y."/>
            <person name="Bi W."/>
            <person name="Wu M."/>
            <person name="Zhao G."/>
            <person name="Gong Y."/>
            <person name="Li W."/>
            <person name="Zhang P."/>
        </authorList>
    </citation>
    <scope>NUCLEOTIDE SEQUENCE [LARGE SCALE GENOMIC DNA]</scope>
    <source>
        <strain evidence="9">DYQJB</strain>
        <tissue evidence="9">Leaf</tissue>
    </source>
</reference>
<evidence type="ECO:0000313" key="10">
    <source>
        <dbReference type="Proteomes" id="UP001603857"/>
    </source>
</evidence>
<dbReference type="PROSITE" id="PS50176">
    <property type="entry name" value="ARM_REPEAT"/>
    <property type="match status" value="1"/>
</dbReference>
<dbReference type="Gene3D" id="1.20.5.190">
    <property type="match status" value="5"/>
</dbReference>
<sequence length="1568" mass="179213">MRNLLLMEIAPLFPSSRWWDDVNSSSRWQAAVFYFLCAAYALVSSIALIQLIRIEVRVPEYGWTTQKIFHLMNFIVNGVRAVVFGLHKLVFLLHPKYVSNFVHVALFPQQMPSFSPIKFKFCSTTKTPNASLDVLSHPILDLIYYMDVTNFTTPRRPPFSLTTQSPSTHFFTASKHTSSFHRRPNKSTAAAANKLKAFRLEQSQSSRKSQIKKEQSLKSLAKSLSVWLNFLLQNPTSCGCHLSAPADAPAPSSIGKRDGAPATSVAVDSNWRTPKRPRKTSSSKDNALADVPDSSFSHLRDSLKDLCSFDDLKQRMRVYLSLAACDEIFQQMSRITKTIDEGRLNMKSHCPVVTELGLKDNAIRILMCYNSIWLRIGLYVIFGGDSLVLHGDVDSDQDVVFLRMVIDKLFFSHDGLAKAYAYNKMVEGVYRSGYYENLGNVILKRILLLVLVLDKAKCQSYLPLEYGIDGLDGGSPLLFKPESWIKSSSQLVHEFLSSDVMHGEGNLLTHLVILGYKLSHQQEPLVEYDFTVRDLFVDLQDGLKLCRAIQLLQQNSSILMKIVVPPDTSKKKLANCGLALKYITQAGGSLLDEDGITIVADDIVNRDKELTLSLLWNMFVHLQLPLLVDKTSLVGEISKIQGIGKDLINNANSSSLELLLNWIQAVCDSYDCAIDNFHCLVDGKAIWCLLDYYFQKELHNSCSLKEVDKKSGKASIMSVNEYSDALYNFILSQKLTALLGNFPEVLQISELLQYNGACSDRSVVILLVFLASQLFVKKNVDHLNFHKLLGYDCQGPNRRHLRMVRCLSNSESVQRPDNVHGNEDAARKFKAIQAWWEDMAERNRINKPAVSSLQRSITSECSTNIRRENAARTIQLHVKGLVERRKFLKMVNAVVLLQTVFRAWLKVKHEPVCMILSTVLVCDSSCEIWKQSETYKRYAMLFIHRHSFLRLKRSAQFIQQAVRSWLCRRHQRECSIGPTPDLMISDMVAAAITVQKFVRGWMAQSRYIHQLEQKEKALNLSQQKVTFDLQTNAAITIQFAWKKFICCKCTRKQHLFATKIQQNFRRCLNDFQHFKTKLKAAVVIQSFFRGWFARKDACARRNHIVEIQRYCRGWHVKRDFLFQRDAVIQIQCVIRSLNCQKALNCQKDAVLEIQRFIRGHLTRNHLLGSAFKSRRAIPASYISRPFGLFSFQLKLFLFAVLKLQRWWKGVLLRKLMNKSAIIIQSYIRGWIARRKATVYRHHLAIQESAALVIQRYIKGHLIRNRLLGCASNLSPVVTADCISRPVGCRSFQPELFLLSVVKLQRWWKGLLLQKLMTKSAIVIQSCTRGWIARRKTTVQKHRIIAIQSHWKGYLARKESKEQLLDLRVRMQKSATNVDDSKRLINRLLVALSELLNMKSLSNILHTCSTLDMATEHSQKCCEELVAAGAIDTLLRLIQTVSRSIPDQEVLKHALSTLRNLARYPYLLQVLIQTRGSVQIIVLELLRNKNEGYFVVSELLKKICSTRIGIETIFKSPALLKRLHGLVEDLTRKGIYEKRNPRAPNLVTKENNERRLKEANDILKLITSA</sequence>
<feature type="transmembrane region" description="Helical" evidence="7">
    <location>
        <begin position="31"/>
        <end position="51"/>
    </location>
</feature>
<keyword evidence="3" id="KW-0677">Repeat</keyword>
<dbReference type="PROSITE" id="PS50021">
    <property type="entry name" value="CH"/>
    <property type="match status" value="1"/>
</dbReference>
<dbReference type="PANTHER" id="PTHR22706">
    <property type="entry name" value="ASSEMBLY FACTOR FOR SPINDLE MICROTUBULES"/>
    <property type="match status" value="1"/>
</dbReference>
<evidence type="ECO:0000256" key="6">
    <source>
        <dbReference type="SAM" id="MobiDB-lite"/>
    </source>
</evidence>
<keyword evidence="7" id="KW-0472">Membrane</keyword>
<accession>A0ABD1MTN6</accession>
<dbReference type="SMART" id="SM00185">
    <property type="entry name" value="ARM"/>
    <property type="match status" value="1"/>
</dbReference>
<dbReference type="SUPFAM" id="SSF48371">
    <property type="entry name" value="ARM repeat"/>
    <property type="match status" value="1"/>
</dbReference>
<keyword evidence="7" id="KW-1133">Transmembrane helix</keyword>
<dbReference type="EMBL" id="JBGMDY010000004">
    <property type="protein sequence ID" value="KAL2339173.1"/>
    <property type="molecule type" value="Genomic_DNA"/>
</dbReference>
<evidence type="ECO:0000259" key="8">
    <source>
        <dbReference type="PROSITE" id="PS50021"/>
    </source>
</evidence>
<keyword evidence="4" id="KW-0112">Calmodulin-binding</keyword>
<dbReference type="Gene3D" id="1.10.418.10">
    <property type="entry name" value="Calponin-like domain"/>
    <property type="match status" value="1"/>
</dbReference>
<dbReference type="Pfam" id="PF00612">
    <property type="entry name" value="IQ"/>
    <property type="match status" value="9"/>
</dbReference>
<dbReference type="InterPro" id="IPR027417">
    <property type="entry name" value="P-loop_NTPase"/>
</dbReference>
<dbReference type="Gene3D" id="1.25.10.10">
    <property type="entry name" value="Leucine-rich Repeat Variant"/>
    <property type="match status" value="1"/>
</dbReference>
<dbReference type="Pfam" id="PF00307">
    <property type="entry name" value="CH"/>
    <property type="match status" value="1"/>
</dbReference>
<dbReference type="InterPro" id="IPR036872">
    <property type="entry name" value="CH_dom_sf"/>
</dbReference>